<dbReference type="AlphaFoldDB" id="A0AA38SUF4"/>
<dbReference type="Proteomes" id="UP001172457">
    <property type="component" value="Chromosome 7"/>
</dbReference>
<evidence type="ECO:0000313" key="2">
    <source>
        <dbReference type="Proteomes" id="UP001172457"/>
    </source>
</evidence>
<reference evidence="1" key="1">
    <citation type="submission" date="2023-03" db="EMBL/GenBank/DDBJ databases">
        <title>Chromosome-scale reference genome and RAD-based genetic map of yellow starthistle (Centaurea solstitialis) reveal putative structural variation and QTLs associated with invader traits.</title>
        <authorList>
            <person name="Reatini B."/>
            <person name="Cang F.A."/>
            <person name="Jiang Q."/>
            <person name="Mckibben M.T.W."/>
            <person name="Barker M.S."/>
            <person name="Rieseberg L.H."/>
            <person name="Dlugosch K.M."/>
        </authorList>
    </citation>
    <scope>NUCLEOTIDE SEQUENCE</scope>
    <source>
        <strain evidence="1">CAN-66</strain>
        <tissue evidence="1">Leaf</tissue>
    </source>
</reference>
<dbReference type="Pfam" id="PF05212">
    <property type="entry name" value="DUF707"/>
    <property type="match status" value="1"/>
</dbReference>
<gene>
    <name evidence="1" type="ORF">OSB04_029051</name>
</gene>
<protein>
    <submittedName>
        <fullName evidence="1">Uncharacterized protein</fullName>
    </submittedName>
</protein>
<comment type="caution">
    <text evidence="1">The sequence shown here is derived from an EMBL/GenBank/DDBJ whole genome shotgun (WGS) entry which is preliminary data.</text>
</comment>
<dbReference type="PANTHER" id="PTHR31210">
    <property type="entry name" value="OS06G0731900 PROTEIN"/>
    <property type="match status" value="1"/>
</dbReference>
<keyword evidence="2" id="KW-1185">Reference proteome</keyword>
<dbReference type="InterPro" id="IPR007877">
    <property type="entry name" value="DUF707"/>
</dbReference>
<proteinExistence type="predicted"/>
<name>A0AA38SUF4_9ASTR</name>
<evidence type="ECO:0000313" key="1">
    <source>
        <dbReference type="EMBL" id="KAJ9542545.1"/>
    </source>
</evidence>
<organism evidence="1 2">
    <name type="scientific">Centaurea solstitialis</name>
    <name type="common">yellow star-thistle</name>
    <dbReference type="NCBI Taxonomy" id="347529"/>
    <lineage>
        <taxon>Eukaryota</taxon>
        <taxon>Viridiplantae</taxon>
        <taxon>Streptophyta</taxon>
        <taxon>Embryophyta</taxon>
        <taxon>Tracheophyta</taxon>
        <taxon>Spermatophyta</taxon>
        <taxon>Magnoliopsida</taxon>
        <taxon>eudicotyledons</taxon>
        <taxon>Gunneridae</taxon>
        <taxon>Pentapetalae</taxon>
        <taxon>asterids</taxon>
        <taxon>campanulids</taxon>
        <taxon>Asterales</taxon>
        <taxon>Asteraceae</taxon>
        <taxon>Carduoideae</taxon>
        <taxon>Cardueae</taxon>
        <taxon>Centaureinae</taxon>
        <taxon>Centaurea</taxon>
    </lineage>
</organism>
<accession>A0AA38SUF4</accession>
<sequence length="301" mass="34603">MPENSVLFSLLVEACFDHSAKINSTTSLFTAAVGIKQKETVDKMVRKFLSCNFNVMLFHYDGIVDAWKDLDWASNVVHVSAANQTKWWFAKRFLHPDIVAEYSHIFLWDEDLGVDNFDPDRYLSIVKEEGLEISQPALDVEKSEVHHAITARWSNATVHRRAKPGSNSKGCNSESEYPPCTGWVELMVPVFSRAAWRCIWYMIQKDLNHAWGLDILFGYCAQGDRTKNVGVVDAEYVVHYAFPTFGENTGNQDPSEPNPRTEVRRHSFREYKIFRKRWQIAAKEDESWVDPYPGSLNISMI</sequence>
<dbReference type="EMBL" id="JARYMX010000007">
    <property type="protein sequence ID" value="KAJ9542545.1"/>
    <property type="molecule type" value="Genomic_DNA"/>
</dbReference>
<dbReference type="PANTHER" id="PTHR31210:SF74">
    <property type="entry name" value="LYSINE KETOGLUTARATE REDUCTASE TRANS-SPLICING-LIKE PROTEIN"/>
    <property type="match status" value="1"/>
</dbReference>